<dbReference type="PANTHER" id="PTHR35498:SF1">
    <property type="entry name" value="LOW PSII ACCUMULATION-LIKE PROTEIN"/>
    <property type="match status" value="1"/>
</dbReference>
<dbReference type="PANTHER" id="PTHR35498">
    <property type="entry name" value="PROTEIN LOW PSII ACCUMULATION 1, CHLOROPLASTIC"/>
    <property type="match status" value="1"/>
</dbReference>
<name>A0AAX4P1W3_9CHLO</name>
<feature type="transmembrane region" description="Helical" evidence="1">
    <location>
        <begin position="98"/>
        <end position="121"/>
    </location>
</feature>
<gene>
    <name evidence="2" type="ORF">HKI87_02g13650</name>
</gene>
<feature type="transmembrane region" description="Helical" evidence="1">
    <location>
        <begin position="141"/>
        <end position="158"/>
    </location>
</feature>
<organism evidence="2 3">
    <name type="scientific">Chloropicon roscoffensis</name>
    <dbReference type="NCBI Taxonomy" id="1461544"/>
    <lineage>
        <taxon>Eukaryota</taxon>
        <taxon>Viridiplantae</taxon>
        <taxon>Chlorophyta</taxon>
        <taxon>Chloropicophyceae</taxon>
        <taxon>Chloropicales</taxon>
        <taxon>Chloropicaceae</taxon>
        <taxon>Chloropicon</taxon>
    </lineage>
</organism>
<evidence type="ECO:0000313" key="2">
    <source>
        <dbReference type="EMBL" id="WZN59837.1"/>
    </source>
</evidence>
<dbReference type="Pfam" id="PF11998">
    <property type="entry name" value="DUF3493"/>
    <property type="match status" value="1"/>
</dbReference>
<dbReference type="AlphaFoldDB" id="A0AAX4P1W3"/>
<keyword evidence="1" id="KW-0812">Transmembrane</keyword>
<dbReference type="Proteomes" id="UP001472866">
    <property type="component" value="Chromosome 02"/>
</dbReference>
<dbReference type="EMBL" id="CP151502">
    <property type="protein sequence ID" value="WZN59837.1"/>
    <property type="molecule type" value="Genomic_DNA"/>
</dbReference>
<keyword evidence="1" id="KW-1133">Transmembrane helix</keyword>
<proteinExistence type="predicted"/>
<sequence>MVVATAARLGAGRVAAGPRRVSPSSRGAALTSRGAASCRGAEVAVAGHHPKGVCKSRRGRERGSGVFARAGNGEEPPTISREALLRSEAEAPFRFFRIFLWLALGASATVGGLIATIRVAAGLAKGEIGLTFSDFLGSEDITGLAIDLAALSALVFLYKRDTAARDKQIKRLQRETTLAQLKVEINLKKPRLVTLQQLQGFARTVIVAGSQEYVVESVRTASEHIAMVKDRQLCIIPLVLGDEGQCDQEVLSELIPDPEVLLSPILIGQWRDWISEQMEDAGVQKGQNVYIGLRMDGRVRASGKGLPPWTKFIAELTPKEGIWSSDFMKGFDGRVN</sequence>
<reference evidence="2 3" key="1">
    <citation type="submission" date="2024-03" db="EMBL/GenBank/DDBJ databases">
        <title>Complete genome sequence of the green alga Chloropicon roscoffensis RCC1871.</title>
        <authorList>
            <person name="Lemieux C."/>
            <person name="Pombert J.-F."/>
            <person name="Otis C."/>
            <person name="Turmel M."/>
        </authorList>
    </citation>
    <scope>NUCLEOTIDE SEQUENCE [LARGE SCALE GENOMIC DNA]</scope>
    <source>
        <strain evidence="2 3">RCC1871</strain>
    </source>
</reference>
<evidence type="ECO:0000313" key="3">
    <source>
        <dbReference type="Proteomes" id="UP001472866"/>
    </source>
</evidence>
<dbReference type="InterPro" id="IPR021883">
    <property type="entry name" value="LPA1-like"/>
</dbReference>
<keyword evidence="3" id="KW-1185">Reference proteome</keyword>
<protein>
    <submittedName>
        <fullName evidence="2">Protein LOW PSII ACCUMULATION 1</fullName>
    </submittedName>
</protein>
<keyword evidence="1" id="KW-0472">Membrane</keyword>
<evidence type="ECO:0000256" key="1">
    <source>
        <dbReference type="SAM" id="Phobius"/>
    </source>
</evidence>
<accession>A0AAX4P1W3</accession>